<evidence type="ECO:0000313" key="2">
    <source>
        <dbReference type="Proteomes" id="UP000314294"/>
    </source>
</evidence>
<proteinExistence type="predicted"/>
<comment type="caution">
    <text evidence="1">The sequence shown here is derived from an EMBL/GenBank/DDBJ whole genome shotgun (WGS) entry which is preliminary data.</text>
</comment>
<reference evidence="1 2" key="1">
    <citation type="submission" date="2019-03" db="EMBL/GenBank/DDBJ databases">
        <title>First draft genome of Liparis tanakae, snailfish: a comprehensive survey of snailfish specific genes.</title>
        <authorList>
            <person name="Kim W."/>
            <person name="Song I."/>
            <person name="Jeong J.-H."/>
            <person name="Kim D."/>
            <person name="Kim S."/>
            <person name="Ryu S."/>
            <person name="Song J.Y."/>
            <person name="Lee S.K."/>
        </authorList>
    </citation>
    <scope>NUCLEOTIDE SEQUENCE [LARGE SCALE GENOMIC DNA]</scope>
    <source>
        <tissue evidence="1">Muscle</tissue>
    </source>
</reference>
<accession>A0A4Z2GYC4</accession>
<dbReference type="EMBL" id="SRLO01000378">
    <property type="protein sequence ID" value="TNN58449.1"/>
    <property type="molecule type" value="Genomic_DNA"/>
</dbReference>
<dbReference type="Proteomes" id="UP000314294">
    <property type="component" value="Unassembled WGS sequence"/>
</dbReference>
<organism evidence="1 2">
    <name type="scientific">Liparis tanakae</name>
    <name type="common">Tanaka's snailfish</name>
    <dbReference type="NCBI Taxonomy" id="230148"/>
    <lineage>
        <taxon>Eukaryota</taxon>
        <taxon>Metazoa</taxon>
        <taxon>Chordata</taxon>
        <taxon>Craniata</taxon>
        <taxon>Vertebrata</taxon>
        <taxon>Euteleostomi</taxon>
        <taxon>Actinopterygii</taxon>
        <taxon>Neopterygii</taxon>
        <taxon>Teleostei</taxon>
        <taxon>Neoteleostei</taxon>
        <taxon>Acanthomorphata</taxon>
        <taxon>Eupercaria</taxon>
        <taxon>Perciformes</taxon>
        <taxon>Cottioidei</taxon>
        <taxon>Cottales</taxon>
        <taxon>Liparidae</taxon>
        <taxon>Liparis</taxon>
    </lineage>
</organism>
<evidence type="ECO:0000313" key="1">
    <source>
        <dbReference type="EMBL" id="TNN58449.1"/>
    </source>
</evidence>
<keyword evidence="2" id="KW-1185">Reference proteome</keyword>
<gene>
    <name evidence="1" type="ORF">EYF80_031340</name>
</gene>
<sequence length="166" mass="18346">MSSLTERLLGGLHDCSLGGTNLDVLRGRYPACGLVVKTYQSVIAACFDGWTVGTQGWRDEEKQQGDNDTLELLSLIVHEIVDIGPLEKAAVVKQKTSQIINISPLTCLKLRAVCKDVMLDATYRTGYSSTTLNAEHCVHHVRMQFWFHDESFYGLAGKTKQENNGG</sequence>
<dbReference type="AlphaFoldDB" id="A0A4Z2GYC4"/>
<name>A0A4Z2GYC4_9TELE</name>
<protein>
    <submittedName>
        <fullName evidence="1">Uncharacterized protein</fullName>
    </submittedName>
</protein>